<feature type="transmembrane region" description="Helical" evidence="1">
    <location>
        <begin position="138"/>
        <end position="156"/>
    </location>
</feature>
<feature type="transmembrane region" description="Helical" evidence="1">
    <location>
        <begin position="345"/>
        <end position="367"/>
    </location>
</feature>
<accession>A0A6J4L130</accession>
<feature type="transmembrane region" description="Helical" evidence="1">
    <location>
        <begin position="168"/>
        <end position="185"/>
    </location>
</feature>
<evidence type="ECO:0000313" key="2">
    <source>
        <dbReference type="EMBL" id="CAA9318576.1"/>
    </source>
</evidence>
<feature type="transmembrane region" description="Helical" evidence="1">
    <location>
        <begin position="106"/>
        <end position="132"/>
    </location>
</feature>
<evidence type="ECO:0008006" key="3">
    <source>
        <dbReference type="Google" id="ProtNLM"/>
    </source>
</evidence>
<reference evidence="2" key="1">
    <citation type="submission" date="2020-02" db="EMBL/GenBank/DDBJ databases">
        <authorList>
            <person name="Meier V. D."/>
        </authorList>
    </citation>
    <scope>NUCLEOTIDE SEQUENCE</scope>
    <source>
        <strain evidence="2">AVDCRST_MAG29</strain>
    </source>
</reference>
<feature type="transmembrane region" description="Helical" evidence="1">
    <location>
        <begin position="415"/>
        <end position="435"/>
    </location>
</feature>
<name>A0A6J4L130_9ACTN</name>
<organism evidence="2">
    <name type="scientific">uncultured Nocardioidaceae bacterium</name>
    <dbReference type="NCBI Taxonomy" id="253824"/>
    <lineage>
        <taxon>Bacteria</taxon>
        <taxon>Bacillati</taxon>
        <taxon>Actinomycetota</taxon>
        <taxon>Actinomycetes</taxon>
        <taxon>Propionibacteriales</taxon>
        <taxon>Nocardioidaceae</taxon>
        <taxon>environmental samples</taxon>
    </lineage>
</organism>
<keyword evidence="1" id="KW-0472">Membrane</keyword>
<keyword evidence="1" id="KW-1133">Transmembrane helix</keyword>
<gene>
    <name evidence="2" type="ORF">AVDCRST_MAG29-277</name>
</gene>
<evidence type="ECO:0000256" key="1">
    <source>
        <dbReference type="SAM" id="Phobius"/>
    </source>
</evidence>
<feature type="transmembrane region" description="Helical" evidence="1">
    <location>
        <begin position="240"/>
        <end position="261"/>
    </location>
</feature>
<feature type="transmembrane region" description="Helical" evidence="1">
    <location>
        <begin position="205"/>
        <end position="228"/>
    </location>
</feature>
<sequence>MTESGSGSPQVVSARGRDQRHRRSDTLRVWLLWSVLAAPLAVAAVALRQEHWYPLLDQAVTEMRIRDVWSGDPPLLGLYGRLGPPGREASHPGPLSFLALWPLYQLFGATAWAMQAATACLHAAAIAAALWIAHRRGGTTLAIGFAAALAVLARYYGAFTLTDPWNPYMPVLWWFVFLLAIWSVWCGDLPMLPVAALAGSLCAQTHVSYVGLIFGLGGLAMAAAAIAATRGPPGRRRSSLLLRWSVLAVVVGGLAWAPPLLEEATNRPGNLARLQTYFSDPPDAPIGGDAGLDLLLHHLNPWTLASDRLTPSNLVDPGSPLPGVSMLLTWTVAVGLALRRRSEALLRLHIVVATALVLALVSMSRVFGPLWNYLFLWSRGVLALMLVATVWTFGARVGDRVKATTVSRWTTGARVGLAGVGALATVAFVTDAATVESSRPDLSVIMGKLVPATIEALREAPVPESGGDGDYLVIWRDPTHLGTQGWALLNELERHGFHVGAEEQYSATVRRHRVMQPEDATAVIVLGTGVEVDILRNQAGMEEIAFADPRSPAARAEYERLRSLSKSELRAGPEPELADLLDTNPWAVRFHPAASTGVIAAVERMDELGVPTAIFLAPPEALGPS</sequence>
<proteinExistence type="predicted"/>
<feature type="transmembrane region" description="Helical" evidence="1">
    <location>
        <begin position="373"/>
        <end position="394"/>
    </location>
</feature>
<dbReference type="AlphaFoldDB" id="A0A6J4L130"/>
<dbReference type="EMBL" id="CADCUG010000025">
    <property type="protein sequence ID" value="CAA9318576.1"/>
    <property type="molecule type" value="Genomic_DNA"/>
</dbReference>
<protein>
    <recommendedName>
        <fullName evidence="3">Glycosyltransferase RgtA/B/C/D-like domain-containing protein</fullName>
    </recommendedName>
</protein>
<feature type="transmembrane region" description="Helical" evidence="1">
    <location>
        <begin position="30"/>
        <end position="47"/>
    </location>
</feature>
<keyword evidence="1" id="KW-0812">Transmembrane</keyword>